<dbReference type="AlphaFoldDB" id="A0A654U615"/>
<accession>A0A654U615</accession>
<evidence type="ECO:0000313" key="1">
    <source>
        <dbReference type="EMBL" id="CFS03570.1"/>
    </source>
</evidence>
<dbReference type="EMBL" id="CGCX01001924">
    <property type="protein sequence ID" value="CFS03570.1"/>
    <property type="molecule type" value="Genomic_DNA"/>
</dbReference>
<name>A0A654U615_MYCTX</name>
<dbReference type="Proteomes" id="UP000046680">
    <property type="component" value="Unassembled WGS sequence"/>
</dbReference>
<organism evidence="1 2">
    <name type="scientific">Mycobacterium tuberculosis</name>
    <dbReference type="NCBI Taxonomy" id="1773"/>
    <lineage>
        <taxon>Bacteria</taxon>
        <taxon>Bacillati</taxon>
        <taxon>Actinomycetota</taxon>
        <taxon>Actinomycetes</taxon>
        <taxon>Mycobacteriales</taxon>
        <taxon>Mycobacteriaceae</taxon>
        <taxon>Mycobacterium</taxon>
        <taxon>Mycobacterium tuberculosis complex</taxon>
    </lineage>
</organism>
<protein>
    <submittedName>
        <fullName evidence="1">Uncharacterized protein</fullName>
    </submittedName>
</protein>
<proteinExistence type="predicted"/>
<reference evidence="1 2" key="1">
    <citation type="submission" date="2015-03" db="EMBL/GenBank/DDBJ databases">
        <authorList>
            <consortium name="Pathogen Informatics"/>
        </authorList>
    </citation>
    <scope>NUCLEOTIDE SEQUENCE [LARGE SCALE GENOMIC DNA]</scope>
    <source>
        <strain evidence="1 2">C09601061</strain>
    </source>
</reference>
<gene>
    <name evidence="1" type="ORF">ERS007657_03693</name>
</gene>
<sequence>MPSPVLALAPTVHSVVMGARWYLIRICSLCSKPPQARITPRRARISCGSADSASWESRTYTPDTTPFSTKRSVKAVLSSTGTPARCNPIRNGPMRARPMPTRFLPVAFAHIVRAPTFMLRSTPRG</sequence>
<evidence type="ECO:0000313" key="2">
    <source>
        <dbReference type="Proteomes" id="UP000046680"/>
    </source>
</evidence>